<name>A0A2U8Q3J3_9BRAD</name>
<reference evidence="2 3" key="2">
    <citation type="journal article" date="2019" name="Int. J. Syst. Evol. Microbiol.">
        <title>Description and complete genome sequence of Bradyrhizobium amphicarpaeae sp. nov., harbouring photosystem and nitrogen-fixation genes.</title>
        <authorList>
            <person name="Bromfield E.S.P."/>
            <person name="Cloutier S."/>
            <person name="Nguyen H.D.T."/>
        </authorList>
    </citation>
    <scope>NUCLEOTIDE SEQUENCE [LARGE SCALE GENOMIC DNA]</scope>
    <source>
        <strain evidence="2 3">39S1MB</strain>
    </source>
</reference>
<proteinExistence type="predicted"/>
<feature type="transmembrane region" description="Helical" evidence="1">
    <location>
        <begin position="63"/>
        <end position="82"/>
    </location>
</feature>
<dbReference type="Proteomes" id="UP000215884">
    <property type="component" value="Chromosome"/>
</dbReference>
<dbReference type="AlphaFoldDB" id="A0A2U8Q3J3"/>
<keyword evidence="1" id="KW-0472">Membrane</keyword>
<gene>
    <name evidence="2" type="ORF">CIT40_15675</name>
</gene>
<evidence type="ECO:0000313" key="2">
    <source>
        <dbReference type="EMBL" id="AWM04696.1"/>
    </source>
</evidence>
<dbReference type="InterPro" id="IPR046027">
    <property type="entry name" value="DUF5985"/>
</dbReference>
<protein>
    <submittedName>
        <fullName evidence="2">Uncharacterized protein</fullName>
    </submittedName>
</protein>
<dbReference type="EMBL" id="CP029426">
    <property type="protein sequence ID" value="AWM04696.1"/>
    <property type="molecule type" value="Genomic_DNA"/>
</dbReference>
<keyword evidence="1" id="KW-1133">Transmembrane helix</keyword>
<reference evidence="2 3" key="1">
    <citation type="journal article" date="2017" name="Syst. Appl. Microbiol.">
        <title>Soybeans inoculated with root zone soils of Canadian native legumes harbour diverse and novel Bradyrhizobium spp. that possess agricultural potential.</title>
        <authorList>
            <person name="Bromfield E.S.P."/>
            <person name="Cloutier S."/>
            <person name="Tambong J.T."/>
            <person name="Tran Thi T.V."/>
        </authorList>
    </citation>
    <scope>NUCLEOTIDE SEQUENCE [LARGE SCALE GENOMIC DNA]</scope>
    <source>
        <strain evidence="2 3">39S1MB</strain>
    </source>
</reference>
<feature type="transmembrane region" description="Helical" evidence="1">
    <location>
        <begin position="32"/>
        <end position="51"/>
    </location>
</feature>
<accession>A0A2U8Q3J3</accession>
<evidence type="ECO:0000313" key="3">
    <source>
        <dbReference type="Proteomes" id="UP000215884"/>
    </source>
</evidence>
<dbReference type="KEGG" id="brq:CIT40_15675"/>
<keyword evidence="1" id="KW-0812">Transmembrane</keyword>
<evidence type="ECO:0000256" key="1">
    <source>
        <dbReference type="SAM" id="Phobius"/>
    </source>
</evidence>
<organism evidence="2 3">
    <name type="scientific">Bradyrhizobium amphicarpaeae</name>
    <dbReference type="NCBI Taxonomy" id="1404768"/>
    <lineage>
        <taxon>Bacteria</taxon>
        <taxon>Pseudomonadati</taxon>
        <taxon>Pseudomonadota</taxon>
        <taxon>Alphaproteobacteria</taxon>
        <taxon>Hyphomicrobiales</taxon>
        <taxon>Nitrobacteraceae</taxon>
        <taxon>Bradyrhizobium</taxon>
    </lineage>
</organism>
<dbReference type="OrthoDB" id="5295794at2"/>
<dbReference type="Pfam" id="PF19447">
    <property type="entry name" value="DUF5985"/>
    <property type="match status" value="1"/>
</dbReference>
<sequence>MSSLIYGLCAVTSAVCAGLLLAAYRLEWYRLLLWSGLCFVGLAANNVILLLDKVVLPDVDLSALRLFVALIAMSILLFGLIWDTES</sequence>
<keyword evidence="3" id="KW-1185">Reference proteome</keyword>